<dbReference type="InterPro" id="IPR036388">
    <property type="entry name" value="WH-like_DNA-bd_sf"/>
</dbReference>
<comment type="similarity">
    <text evidence="1 4 5">Belongs to the cullin family.</text>
</comment>
<comment type="caution">
    <text evidence="7">The sequence shown here is derived from an EMBL/GenBank/DDBJ whole genome shotgun (WGS) entry which is preliminary data.</text>
</comment>
<gene>
    <name evidence="7" type="ORF">GWI33_015490</name>
</gene>
<dbReference type="InterPro" id="IPR059120">
    <property type="entry name" value="Cullin-like_AB"/>
</dbReference>
<dbReference type="GO" id="GO:0031625">
    <property type="term" value="F:ubiquitin protein ligase binding"/>
    <property type="evidence" value="ECO:0007669"/>
    <property type="project" value="InterPro"/>
</dbReference>
<keyword evidence="8" id="KW-1185">Reference proteome</keyword>
<dbReference type="InterPro" id="IPR016158">
    <property type="entry name" value="Cullin_homology"/>
</dbReference>
<dbReference type="SUPFAM" id="SSF74788">
    <property type="entry name" value="Cullin repeat-like"/>
    <property type="match status" value="1"/>
</dbReference>
<dbReference type="SUPFAM" id="SSF75632">
    <property type="entry name" value="Cullin homology domain"/>
    <property type="match status" value="1"/>
</dbReference>
<dbReference type="InterPro" id="IPR036317">
    <property type="entry name" value="Cullin_homology_sf"/>
</dbReference>
<dbReference type="OrthoDB" id="27073at2759"/>
<dbReference type="Pfam" id="PF26557">
    <property type="entry name" value="Cullin_AB"/>
    <property type="match status" value="1"/>
</dbReference>
<dbReference type="Proteomes" id="UP000625711">
    <property type="component" value="Unassembled WGS sequence"/>
</dbReference>
<dbReference type="InterPro" id="IPR019559">
    <property type="entry name" value="Cullin_neddylation_domain"/>
</dbReference>
<dbReference type="PANTHER" id="PTHR11932">
    <property type="entry name" value="CULLIN"/>
    <property type="match status" value="1"/>
</dbReference>
<protein>
    <recommendedName>
        <fullName evidence="6">Cullin family profile domain-containing protein</fullName>
    </recommendedName>
</protein>
<dbReference type="Pfam" id="PF10557">
    <property type="entry name" value="Cullin_Nedd8"/>
    <property type="match status" value="1"/>
</dbReference>
<dbReference type="Gene3D" id="1.10.10.10">
    <property type="entry name" value="Winged helix-like DNA-binding domain superfamily/Winged helix DNA-binding domain"/>
    <property type="match status" value="1"/>
</dbReference>
<dbReference type="InterPro" id="IPR001373">
    <property type="entry name" value="Cullin_N"/>
</dbReference>
<dbReference type="InterPro" id="IPR045093">
    <property type="entry name" value="Cullin"/>
</dbReference>
<dbReference type="SMART" id="SM00182">
    <property type="entry name" value="CULLIN"/>
    <property type="match status" value="1"/>
</dbReference>
<dbReference type="FunFam" id="1.10.10.10:FF:000050">
    <property type="entry name" value="Cullin 4B"/>
    <property type="match status" value="1"/>
</dbReference>
<keyword evidence="3" id="KW-0832">Ubl conjugation</keyword>
<dbReference type="SMART" id="SM00884">
    <property type="entry name" value="Cullin_Nedd8"/>
    <property type="match status" value="1"/>
</dbReference>
<evidence type="ECO:0000256" key="5">
    <source>
        <dbReference type="RuleBase" id="RU003829"/>
    </source>
</evidence>
<dbReference type="Gene3D" id="3.30.230.130">
    <property type="entry name" value="Cullin, Chain C, Domain 2"/>
    <property type="match status" value="1"/>
</dbReference>
<dbReference type="InterPro" id="IPR016157">
    <property type="entry name" value="Cullin_CS"/>
</dbReference>
<evidence type="ECO:0000256" key="3">
    <source>
        <dbReference type="ARBA" id="ARBA00022843"/>
    </source>
</evidence>
<dbReference type="EMBL" id="JAACXV010013921">
    <property type="protein sequence ID" value="KAF7271640.1"/>
    <property type="molecule type" value="Genomic_DNA"/>
</dbReference>
<accession>A0A834HZM3</accession>
<name>A0A834HZM3_RHYFE</name>
<dbReference type="InterPro" id="IPR016159">
    <property type="entry name" value="Cullin_repeat-like_dom_sf"/>
</dbReference>
<dbReference type="PROSITE" id="PS50069">
    <property type="entry name" value="CULLIN_2"/>
    <property type="match status" value="1"/>
</dbReference>
<dbReference type="SUPFAM" id="SSF46785">
    <property type="entry name" value="Winged helix' DNA-binding domain"/>
    <property type="match status" value="1"/>
</dbReference>
<evidence type="ECO:0000256" key="2">
    <source>
        <dbReference type="ARBA" id="ARBA00022499"/>
    </source>
</evidence>
<dbReference type="AlphaFoldDB" id="A0A834HZM3"/>
<dbReference type="GO" id="GO:0006511">
    <property type="term" value="P:ubiquitin-dependent protein catabolic process"/>
    <property type="evidence" value="ECO:0007669"/>
    <property type="project" value="InterPro"/>
</dbReference>
<dbReference type="Gene3D" id="1.20.1310.10">
    <property type="entry name" value="Cullin Repeats"/>
    <property type="match status" value="4"/>
</dbReference>
<sequence length="738" mass="85976">MISLFTVTDSRFCPQSNKIPPKSAKKSLPIVNFRGYPIIIEHLLENQHAQLTDGLKAILYSKEPDISLENLFQIVDNLNDTEHRERLFQLLTDVIEGYLNNEKFALLNKSRDGVVFCHLLALWRSYSQKVIIIKNVYIKYDRCCQNGLKYNAVQMVCTELFKNIIILEQTLKNRIVSQLLLTINESRQGNVLDKNEIDTIISILLQMDIYKDVFENRYLLESKNYFLEQSVLVKSKSVEEFLKQTNKCISTEARREYLPEESNEKVLKIIYEEMVANNLDYILDKGFESLMDSSHTDVLAILYDLCKNVPHGVEIIADHFQKYILLKCTTIVVRTTEKSMIQEIIEFKDKLEAVIATSFGENRLFSELLRTVFTKVINTKGCEPAQNLAKYLDSKLRSKYLNENALENILKKVMVIFRYIQEKDVFEAYYRKDLARRLIFGKSTSQDEERSVISKLKVECGEYFTAKMEGMFRDVNVSRDINADFKQYLSNVHPNLAHSDISVMVLTNSFWTSSTGNHQLVVPADLLRYQSIFRKYYCFTHNGRKLDWQSNLAHCIVRASFANSVKELQVSLFQTIVLLLFNDHDTLTTSRIQELTKIDPSELKIVLRSLSWGKTKILIKDFDENAIAPTDSFTFNRNFSDKLFRIKINQLQMKESIEEQKVTEKNILVDRQFQMDAAIVRILKRKRIISHNELVAEVYNVMNLPVAPQDLKKRIELLIDREYIKRDSDNTAMYTYIA</sequence>
<evidence type="ECO:0000256" key="1">
    <source>
        <dbReference type="ARBA" id="ARBA00006019"/>
    </source>
</evidence>
<feature type="domain" description="Cullin family profile" evidence="6">
    <location>
        <begin position="383"/>
        <end position="611"/>
    </location>
</feature>
<evidence type="ECO:0000256" key="4">
    <source>
        <dbReference type="PROSITE-ProRule" id="PRU00330"/>
    </source>
</evidence>
<keyword evidence="2" id="KW-1017">Isopeptide bond</keyword>
<evidence type="ECO:0000313" key="8">
    <source>
        <dbReference type="Proteomes" id="UP000625711"/>
    </source>
</evidence>
<dbReference type="PROSITE" id="PS01256">
    <property type="entry name" value="CULLIN_1"/>
    <property type="match status" value="1"/>
</dbReference>
<proteinExistence type="inferred from homology"/>
<dbReference type="GO" id="GO:0031461">
    <property type="term" value="C:cullin-RING ubiquitin ligase complex"/>
    <property type="evidence" value="ECO:0007669"/>
    <property type="project" value="InterPro"/>
</dbReference>
<dbReference type="Pfam" id="PF00888">
    <property type="entry name" value="Cullin"/>
    <property type="match status" value="1"/>
</dbReference>
<evidence type="ECO:0000313" key="7">
    <source>
        <dbReference type="EMBL" id="KAF7271640.1"/>
    </source>
</evidence>
<dbReference type="FunFam" id="1.20.1310.10:FF:000002">
    <property type="entry name" value="cullin-3 isoform X1"/>
    <property type="match status" value="1"/>
</dbReference>
<reference evidence="7" key="1">
    <citation type="submission" date="2020-08" db="EMBL/GenBank/DDBJ databases">
        <title>Genome sequencing and assembly of the red palm weevil Rhynchophorus ferrugineus.</title>
        <authorList>
            <person name="Dias G.B."/>
            <person name="Bergman C.M."/>
            <person name="Manee M."/>
        </authorList>
    </citation>
    <scope>NUCLEOTIDE SEQUENCE</scope>
    <source>
        <strain evidence="7">AA-2017</strain>
        <tissue evidence="7">Whole larva</tissue>
    </source>
</reference>
<evidence type="ECO:0000259" key="6">
    <source>
        <dbReference type="PROSITE" id="PS50069"/>
    </source>
</evidence>
<organism evidence="7 8">
    <name type="scientific">Rhynchophorus ferrugineus</name>
    <name type="common">Red palm weevil</name>
    <name type="synonym">Curculio ferrugineus</name>
    <dbReference type="NCBI Taxonomy" id="354439"/>
    <lineage>
        <taxon>Eukaryota</taxon>
        <taxon>Metazoa</taxon>
        <taxon>Ecdysozoa</taxon>
        <taxon>Arthropoda</taxon>
        <taxon>Hexapoda</taxon>
        <taxon>Insecta</taxon>
        <taxon>Pterygota</taxon>
        <taxon>Neoptera</taxon>
        <taxon>Endopterygota</taxon>
        <taxon>Coleoptera</taxon>
        <taxon>Polyphaga</taxon>
        <taxon>Cucujiformia</taxon>
        <taxon>Curculionidae</taxon>
        <taxon>Dryophthorinae</taxon>
        <taxon>Rhynchophorus</taxon>
    </lineage>
</organism>
<dbReference type="InterPro" id="IPR036390">
    <property type="entry name" value="WH_DNA-bd_sf"/>
</dbReference>